<protein>
    <submittedName>
        <fullName evidence="3">Replication protein A 70 kDa DNA-binding subunit B</fullName>
    </submittedName>
</protein>
<evidence type="ECO:0000313" key="4">
    <source>
        <dbReference type="Proteomes" id="UP001151760"/>
    </source>
</evidence>
<dbReference type="Gene3D" id="2.40.50.140">
    <property type="entry name" value="Nucleic acid-binding proteins"/>
    <property type="match status" value="2"/>
</dbReference>
<dbReference type="Pfam" id="PF02721">
    <property type="entry name" value="DUF223"/>
    <property type="match status" value="1"/>
</dbReference>
<dbReference type="InterPro" id="IPR003871">
    <property type="entry name" value="RFA1B/D_OB_1st"/>
</dbReference>
<evidence type="ECO:0000313" key="3">
    <source>
        <dbReference type="EMBL" id="GJT46008.1"/>
    </source>
</evidence>
<dbReference type="EMBL" id="BQNB010015948">
    <property type="protein sequence ID" value="GJT46008.1"/>
    <property type="molecule type" value="Genomic_DNA"/>
</dbReference>
<sequence>MLQNDYIISNDKEKKITPISKVDPMLDGISIQGRCISIWHSHRMNAAYDPYSLDLVLQDVENTRIQVYIKKEFMFRFEPLFEEGKCYIISNFGIAENNGRLPLLPHRYKISCYKSTTVTRIEPFDNNTNGFVLEPFNHLLDPEHHEYYENDAVDVIGSVVGIGDIIPVMSGAAKKVKRTIIVEDAEVEERDGYDANQVKVALFTPEVRVVSIVEFFNGSINRTVGTIRDCDQDSHCIVYARIHRINKEHGWAYQACKNCSKRVDVLPRQNRKPVYVCEDHGNVQAVIRFKKHNIDPDEHWPEELDSIVGKKGLFKLFYSEYNVTNNNHTYRFDSFSDDAKLINHFKKSFLDMESETEDSNDELEMSANITTKTKRHDKTDERTCNMNKHLNIHESSKNEEETMSRKKKVTSDTVEVKTEPDEDFNNTDDNQVTSG</sequence>
<dbReference type="Proteomes" id="UP001151760">
    <property type="component" value="Unassembled WGS sequence"/>
</dbReference>
<dbReference type="SUPFAM" id="SSF50249">
    <property type="entry name" value="Nucleic acid-binding proteins"/>
    <property type="match status" value="1"/>
</dbReference>
<feature type="compositionally biased region" description="Basic and acidic residues" evidence="1">
    <location>
        <begin position="391"/>
        <end position="404"/>
    </location>
</feature>
<dbReference type="CDD" id="cd04480">
    <property type="entry name" value="RPA1_DBD_A_like"/>
    <property type="match status" value="1"/>
</dbReference>
<gene>
    <name evidence="3" type="ORF">Tco_0954723</name>
</gene>
<keyword evidence="3" id="KW-0238">DNA-binding</keyword>
<accession>A0ABQ5E568</accession>
<comment type="caution">
    <text evidence="3">The sequence shown here is derived from an EMBL/GenBank/DDBJ whole genome shotgun (WGS) entry which is preliminary data.</text>
</comment>
<dbReference type="PANTHER" id="PTHR47165:SF4">
    <property type="entry name" value="OS03G0429900 PROTEIN"/>
    <property type="match status" value="1"/>
</dbReference>
<evidence type="ECO:0000256" key="1">
    <source>
        <dbReference type="SAM" id="MobiDB-lite"/>
    </source>
</evidence>
<dbReference type="GO" id="GO:0003677">
    <property type="term" value="F:DNA binding"/>
    <property type="evidence" value="ECO:0007669"/>
    <property type="project" value="UniProtKB-KW"/>
</dbReference>
<proteinExistence type="predicted"/>
<dbReference type="InterPro" id="IPR012340">
    <property type="entry name" value="NA-bd_OB-fold"/>
</dbReference>
<dbReference type="PANTHER" id="PTHR47165">
    <property type="entry name" value="OS03G0429900 PROTEIN"/>
    <property type="match status" value="1"/>
</dbReference>
<feature type="region of interest" description="Disordered" evidence="1">
    <location>
        <begin position="391"/>
        <end position="435"/>
    </location>
</feature>
<name>A0ABQ5E568_9ASTR</name>
<organism evidence="3 4">
    <name type="scientific">Tanacetum coccineum</name>
    <dbReference type="NCBI Taxonomy" id="301880"/>
    <lineage>
        <taxon>Eukaryota</taxon>
        <taxon>Viridiplantae</taxon>
        <taxon>Streptophyta</taxon>
        <taxon>Embryophyta</taxon>
        <taxon>Tracheophyta</taxon>
        <taxon>Spermatophyta</taxon>
        <taxon>Magnoliopsida</taxon>
        <taxon>eudicotyledons</taxon>
        <taxon>Gunneridae</taxon>
        <taxon>Pentapetalae</taxon>
        <taxon>asterids</taxon>
        <taxon>campanulids</taxon>
        <taxon>Asterales</taxon>
        <taxon>Asteraceae</taxon>
        <taxon>Asteroideae</taxon>
        <taxon>Anthemideae</taxon>
        <taxon>Anthemidinae</taxon>
        <taxon>Tanacetum</taxon>
    </lineage>
</organism>
<keyword evidence="4" id="KW-1185">Reference proteome</keyword>
<evidence type="ECO:0000259" key="2">
    <source>
        <dbReference type="Pfam" id="PF02721"/>
    </source>
</evidence>
<reference evidence="3" key="1">
    <citation type="journal article" date="2022" name="Int. J. Mol. Sci.">
        <title>Draft Genome of Tanacetum Coccineum: Genomic Comparison of Closely Related Tanacetum-Family Plants.</title>
        <authorList>
            <person name="Yamashiro T."/>
            <person name="Shiraishi A."/>
            <person name="Nakayama K."/>
            <person name="Satake H."/>
        </authorList>
    </citation>
    <scope>NUCLEOTIDE SEQUENCE</scope>
</reference>
<reference evidence="3" key="2">
    <citation type="submission" date="2022-01" db="EMBL/GenBank/DDBJ databases">
        <authorList>
            <person name="Yamashiro T."/>
            <person name="Shiraishi A."/>
            <person name="Satake H."/>
            <person name="Nakayama K."/>
        </authorList>
    </citation>
    <scope>NUCLEOTIDE SEQUENCE</scope>
</reference>
<feature type="domain" description="Replication protein A 70 kDa DNA-binding subunit B/D first OB fold" evidence="2">
    <location>
        <begin position="17"/>
        <end position="120"/>
    </location>
</feature>